<dbReference type="PANTHER" id="PTHR48024">
    <property type="entry name" value="GEO13361P1-RELATED"/>
    <property type="match status" value="1"/>
</dbReference>
<evidence type="ECO:0000313" key="6">
    <source>
        <dbReference type="Proteomes" id="UP001151760"/>
    </source>
</evidence>
<keyword evidence="6" id="KW-1185">Reference proteome</keyword>
<dbReference type="Proteomes" id="UP001151760">
    <property type="component" value="Unassembled WGS sequence"/>
</dbReference>
<dbReference type="PANTHER" id="PTHR48024:SF25">
    <property type="entry name" value="UBP1-ASSOCIATED PROTEIN 2C"/>
    <property type="match status" value="1"/>
</dbReference>
<feature type="domain" description="RRM" evidence="4">
    <location>
        <begin position="84"/>
        <end position="164"/>
    </location>
</feature>
<dbReference type="Gene3D" id="3.30.70.330">
    <property type="match status" value="2"/>
</dbReference>
<feature type="region of interest" description="Disordered" evidence="3">
    <location>
        <begin position="291"/>
        <end position="322"/>
    </location>
</feature>
<dbReference type="InterPro" id="IPR000504">
    <property type="entry name" value="RRM_dom"/>
</dbReference>
<dbReference type="InterPro" id="IPR050886">
    <property type="entry name" value="RNA-binding_reg"/>
</dbReference>
<reference evidence="5" key="2">
    <citation type="submission" date="2022-01" db="EMBL/GenBank/DDBJ databases">
        <authorList>
            <person name="Yamashiro T."/>
            <person name="Shiraishi A."/>
            <person name="Satake H."/>
            <person name="Nakayama K."/>
        </authorList>
    </citation>
    <scope>NUCLEOTIDE SEQUENCE</scope>
</reference>
<dbReference type="EMBL" id="BQNB010009482">
    <property type="protein sequence ID" value="GJS64146.1"/>
    <property type="molecule type" value="Genomic_DNA"/>
</dbReference>
<dbReference type="SUPFAM" id="SSF54928">
    <property type="entry name" value="RNA-binding domain, RBD"/>
    <property type="match status" value="2"/>
</dbReference>
<name>A0ABQ4XG07_9ASTR</name>
<evidence type="ECO:0000259" key="4">
    <source>
        <dbReference type="PROSITE" id="PS50102"/>
    </source>
</evidence>
<organism evidence="5 6">
    <name type="scientific">Tanacetum coccineum</name>
    <dbReference type="NCBI Taxonomy" id="301880"/>
    <lineage>
        <taxon>Eukaryota</taxon>
        <taxon>Viridiplantae</taxon>
        <taxon>Streptophyta</taxon>
        <taxon>Embryophyta</taxon>
        <taxon>Tracheophyta</taxon>
        <taxon>Spermatophyta</taxon>
        <taxon>Magnoliopsida</taxon>
        <taxon>eudicotyledons</taxon>
        <taxon>Gunneridae</taxon>
        <taxon>Pentapetalae</taxon>
        <taxon>asterids</taxon>
        <taxon>campanulids</taxon>
        <taxon>Asterales</taxon>
        <taxon>Asteraceae</taxon>
        <taxon>Asteroideae</taxon>
        <taxon>Anthemideae</taxon>
        <taxon>Anthemidinae</taxon>
        <taxon>Tanacetum</taxon>
    </lineage>
</organism>
<evidence type="ECO:0000256" key="3">
    <source>
        <dbReference type="SAM" id="MobiDB-lite"/>
    </source>
</evidence>
<evidence type="ECO:0000256" key="1">
    <source>
        <dbReference type="ARBA" id="ARBA00022884"/>
    </source>
</evidence>
<dbReference type="Pfam" id="PF00076">
    <property type="entry name" value="RRM_1"/>
    <property type="match status" value="2"/>
</dbReference>
<feature type="compositionally biased region" description="Polar residues" evidence="3">
    <location>
        <begin position="298"/>
        <end position="307"/>
    </location>
</feature>
<keyword evidence="1 2" id="KW-0694">RNA-binding</keyword>
<dbReference type="SMART" id="SM00360">
    <property type="entry name" value="RRM"/>
    <property type="match status" value="2"/>
</dbReference>
<protein>
    <submittedName>
        <fullName evidence="5">UBP1-associated protein 2C-like protein</fullName>
    </submittedName>
</protein>
<comment type="caution">
    <text evidence="5">The sequence shown here is derived from an EMBL/GenBank/DDBJ whole genome shotgun (WGS) entry which is preliminary data.</text>
</comment>
<proteinExistence type="predicted"/>
<reference evidence="5" key="1">
    <citation type="journal article" date="2022" name="Int. J. Mol. Sci.">
        <title>Draft Genome of Tanacetum Coccineum: Genomic Comparison of Closely Related Tanacetum-Family Plants.</title>
        <authorList>
            <person name="Yamashiro T."/>
            <person name="Shiraishi A."/>
            <person name="Nakayama K."/>
            <person name="Satake H."/>
        </authorList>
    </citation>
    <scope>NUCLEOTIDE SEQUENCE</scope>
</reference>
<dbReference type="PROSITE" id="PS50102">
    <property type="entry name" value="RRM"/>
    <property type="match status" value="2"/>
</dbReference>
<dbReference type="InterPro" id="IPR012677">
    <property type="entry name" value="Nucleotide-bd_a/b_plait_sf"/>
</dbReference>
<dbReference type="InterPro" id="IPR035979">
    <property type="entry name" value="RBD_domain_sf"/>
</dbReference>
<gene>
    <name evidence="5" type="ORF">Tco_0678710</name>
</gene>
<sequence length="358" mass="37606">MTWQLYQPHLKIKYVFEQYGEVEEGLVIVDKATNKSKGYGFVTFKHKDGAVKALVEPSKKIDGRINVAQLASAKDSTASNVDGRKVYVGNVPWEVGSERLLECFAAFGEIEEGPLGFDKQSGRAKGFAFFVYKSEEGARRAVVDSVKSIDGHQVMCKMAVDGKKERAGGGMMSPRGPVPGIVNTGGRTSYSGYPGGPSLLPDQNPPYVNQVPPSGTGSGPGYVNQVPPSGTGSGPGYVNQGPPSHSSNGYPAGTGYNNGGYASAVAAAAPEYPGQNSYRPLMNRLPPIQGGFADSGNYGPSSGYPTQPNMPPAGPRGPHGGMYQGGQGRIRCKVEVYESLLDANALNGCADFVIAVNG</sequence>
<feature type="region of interest" description="Disordered" evidence="3">
    <location>
        <begin position="165"/>
        <end position="252"/>
    </location>
</feature>
<feature type="domain" description="RRM" evidence="4">
    <location>
        <begin position="11"/>
        <end position="88"/>
    </location>
</feature>
<evidence type="ECO:0000313" key="5">
    <source>
        <dbReference type="EMBL" id="GJS64146.1"/>
    </source>
</evidence>
<evidence type="ECO:0000256" key="2">
    <source>
        <dbReference type="PROSITE-ProRule" id="PRU00176"/>
    </source>
</evidence>
<accession>A0ABQ4XG07</accession>